<dbReference type="InterPro" id="IPR029058">
    <property type="entry name" value="AB_hydrolase_fold"/>
</dbReference>
<dbReference type="PANTHER" id="PTHR43798:SF31">
    <property type="entry name" value="AB HYDROLASE SUPERFAMILY PROTEIN YCLE"/>
    <property type="match status" value="1"/>
</dbReference>
<dbReference type="SUPFAM" id="SSF53474">
    <property type="entry name" value="alpha/beta-Hydrolases"/>
    <property type="match status" value="1"/>
</dbReference>
<protein>
    <submittedName>
        <fullName evidence="4">Alpha/beta hydrolase</fullName>
    </submittedName>
</protein>
<keyword evidence="1 4" id="KW-0378">Hydrolase</keyword>
<evidence type="ECO:0000259" key="3">
    <source>
        <dbReference type="Pfam" id="PF12697"/>
    </source>
</evidence>
<dbReference type="RefSeq" id="WP_207270974.1">
    <property type="nucleotide sequence ID" value="NZ_CP071463.1"/>
</dbReference>
<feature type="domain" description="AB hydrolase-1" evidence="3">
    <location>
        <begin position="27"/>
        <end position="246"/>
    </location>
</feature>
<dbReference type="Pfam" id="PF12697">
    <property type="entry name" value="Abhydrolase_6"/>
    <property type="match status" value="1"/>
</dbReference>
<dbReference type="PRINTS" id="PR00111">
    <property type="entry name" value="ABHYDROLASE"/>
</dbReference>
<dbReference type="GO" id="GO:0016020">
    <property type="term" value="C:membrane"/>
    <property type="evidence" value="ECO:0007669"/>
    <property type="project" value="TreeGrafter"/>
</dbReference>
<dbReference type="Proteomes" id="UP000663191">
    <property type="component" value="Chromosome"/>
</dbReference>
<dbReference type="PANTHER" id="PTHR43798">
    <property type="entry name" value="MONOACYLGLYCEROL LIPASE"/>
    <property type="match status" value="1"/>
</dbReference>
<sequence length="265" mass="29088">METVSHHGRETAYDVSDRGGEGPPICCVHGSGRSGEMWNGQRALAEAHPIVTIDLSGHGQSDDINASAGYTTLSAYADDVLAVAEATDAEILVGNSLGGAVVLQILLERPFDPEAAVLTGTGARLGVLDDLLAWLESDFERAVEFLHGPDRLFHDPDPEIRERSMERMDDCGQAVTRRDFLTCHQFDVRDRIDEIDTPTLVAYGEYDQLTPPWFHEYLADEIDDAGLAELEDAAHLAMIEQSAAFNGVVEEFLAGLDADRNRDWY</sequence>
<dbReference type="AlphaFoldDB" id="A0A8A2UAT2"/>
<evidence type="ECO:0000313" key="5">
    <source>
        <dbReference type="Proteomes" id="UP000663191"/>
    </source>
</evidence>
<feature type="region of interest" description="Disordered" evidence="2">
    <location>
        <begin position="1"/>
        <end position="20"/>
    </location>
</feature>
<dbReference type="Gene3D" id="3.40.50.1820">
    <property type="entry name" value="alpha/beta hydrolase"/>
    <property type="match status" value="1"/>
</dbReference>
<proteinExistence type="predicted"/>
<dbReference type="InterPro" id="IPR000073">
    <property type="entry name" value="AB_hydrolase_1"/>
</dbReference>
<dbReference type="KEGG" id="hlo:J0X27_02930"/>
<name>A0A8A2UAT2_9EURY</name>
<evidence type="ECO:0000256" key="2">
    <source>
        <dbReference type="SAM" id="MobiDB-lite"/>
    </source>
</evidence>
<dbReference type="OrthoDB" id="312142at2157"/>
<organism evidence="4 5">
    <name type="scientific">Natrinema longum</name>
    <dbReference type="NCBI Taxonomy" id="370324"/>
    <lineage>
        <taxon>Archaea</taxon>
        <taxon>Methanobacteriati</taxon>
        <taxon>Methanobacteriota</taxon>
        <taxon>Stenosarchaea group</taxon>
        <taxon>Halobacteria</taxon>
        <taxon>Halobacteriales</taxon>
        <taxon>Natrialbaceae</taxon>
        <taxon>Natrinema</taxon>
    </lineage>
</organism>
<evidence type="ECO:0000256" key="1">
    <source>
        <dbReference type="ARBA" id="ARBA00022801"/>
    </source>
</evidence>
<keyword evidence="5" id="KW-1185">Reference proteome</keyword>
<reference evidence="4 5" key="1">
    <citation type="journal article" date="2006" name="Int. J. Syst. Evol. Microbiol.">
        <title>Haloterrigena longa sp. nov. and Haloterrigena limicola sp. nov., extremely halophilic archaea isolated from a salt lake.</title>
        <authorList>
            <person name="Cui H.L."/>
            <person name="Tohty D."/>
            <person name="Zhou P.J."/>
            <person name="Liu S.J."/>
        </authorList>
    </citation>
    <scope>NUCLEOTIDE SEQUENCE [LARGE SCALE GENOMIC DNA]</scope>
    <source>
        <strain evidence="4 5">ABH32</strain>
    </source>
</reference>
<gene>
    <name evidence="4" type="ORF">J0X27_02930</name>
</gene>
<dbReference type="GO" id="GO:0016787">
    <property type="term" value="F:hydrolase activity"/>
    <property type="evidence" value="ECO:0007669"/>
    <property type="project" value="UniProtKB-KW"/>
</dbReference>
<dbReference type="EMBL" id="CP071463">
    <property type="protein sequence ID" value="QSW85806.1"/>
    <property type="molecule type" value="Genomic_DNA"/>
</dbReference>
<accession>A0A8A2UAT2</accession>
<dbReference type="InterPro" id="IPR050266">
    <property type="entry name" value="AB_hydrolase_sf"/>
</dbReference>
<dbReference type="GeneID" id="63182664"/>
<evidence type="ECO:0000313" key="4">
    <source>
        <dbReference type="EMBL" id="QSW85806.1"/>
    </source>
</evidence>